<feature type="region of interest" description="Disordered" evidence="1">
    <location>
        <begin position="1"/>
        <end position="30"/>
    </location>
</feature>
<name>A0ABN3FR10_9PSEU</name>
<feature type="compositionally biased region" description="Low complexity" evidence="1">
    <location>
        <begin position="1"/>
        <end position="18"/>
    </location>
</feature>
<evidence type="ECO:0000256" key="1">
    <source>
        <dbReference type="SAM" id="MobiDB-lite"/>
    </source>
</evidence>
<keyword evidence="3" id="KW-1185">Reference proteome</keyword>
<sequence>MTRNLLEPPETLLPESPEAQSALDAGTDPAKVAAQHPAFSAAWAALAQAALDSGEHIAAYAYARTGYHRGLDALRKAGWKGFGPVPWRHEPNRGVLRSVACLAKAAEGIGETEEYERCRQLLEDSDPASLEATGLA</sequence>
<dbReference type="EMBL" id="BAAARA010000002">
    <property type="protein sequence ID" value="GAA2335580.1"/>
    <property type="molecule type" value="Genomic_DNA"/>
</dbReference>
<organism evidence="2 3">
    <name type="scientific">Saccharopolyspora halophila</name>
    <dbReference type="NCBI Taxonomy" id="405551"/>
    <lineage>
        <taxon>Bacteria</taxon>
        <taxon>Bacillati</taxon>
        <taxon>Actinomycetota</taxon>
        <taxon>Actinomycetes</taxon>
        <taxon>Pseudonocardiales</taxon>
        <taxon>Pseudonocardiaceae</taxon>
        <taxon>Saccharopolyspora</taxon>
    </lineage>
</organism>
<dbReference type="InterPro" id="IPR014487">
    <property type="entry name" value="DUF3151"/>
</dbReference>
<evidence type="ECO:0000313" key="2">
    <source>
        <dbReference type="EMBL" id="GAA2335580.1"/>
    </source>
</evidence>
<evidence type="ECO:0000313" key="3">
    <source>
        <dbReference type="Proteomes" id="UP001501218"/>
    </source>
</evidence>
<dbReference type="RefSeq" id="WP_344126896.1">
    <property type="nucleotide sequence ID" value="NZ_BAAARA010000002.1"/>
</dbReference>
<dbReference type="Proteomes" id="UP001501218">
    <property type="component" value="Unassembled WGS sequence"/>
</dbReference>
<accession>A0ABN3FR10</accession>
<dbReference type="PIRSF" id="PIRSF017349">
    <property type="entry name" value="UCP017349"/>
    <property type="match status" value="1"/>
</dbReference>
<reference evidence="2 3" key="1">
    <citation type="journal article" date="2019" name="Int. J. Syst. Evol. Microbiol.">
        <title>The Global Catalogue of Microorganisms (GCM) 10K type strain sequencing project: providing services to taxonomists for standard genome sequencing and annotation.</title>
        <authorList>
            <consortium name="The Broad Institute Genomics Platform"/>
            <consortium name="The Broad Institute Genome Sequencing Center for Infectious Disease"/>
            <person name="Wu L."/>
            <person name="Ma J."/>
        </authorList>
    </citation>
    <scope>NUCLEOTIDE SEQUENCE [LARGE SCALE GENOMIC DNA]</scope>
    <source>
        <strain evidence="2 3">JCM 16221</strain>
    </source>
</reference>
<protein>
    <submittedName>
        <fullName evidence="2">DUF3151 domain-containing protein</fullName>
    </submittedName>
</protein>
<comment type="caution">
    <text evidence="2">The sequence shown here is derived from an EMBL/GenBank/DDBJ whole genome shotgun (WGS) entry which is preliminary data.</text>
</comment>
<dbReference type="Pfam" id="PF11349">
    <property type="entry name" value="DUF3151"/>
    <property type="match status" value="1"/>
</dbReference>
<gene>
    <name evidence="2" type="ORF">GCM10009854_09350</name>
</gene>
<proteinExistence type="predicted"/>